<dbReference type="GO" id="GO:0016020">
    <property type="term" value="C:membrane"/>
    <property type="evidence" value="ECO:0007669"/>
    <property type="project" value="UniProtKB-SubCell"/>
</dbReference>
<evidence type="ECO:0000256" key="2">
    <source>
        <dbReference type="ARBA" id="ARBA00022692"/>
    </source>
</evidence>
<dbReference type="SUPFAM" id="SSF103473">
    <property type="entry name" value="MFS general substrate transporter"/>
    <property type="match status" value="1"/>
</dbReference>
<feature type="compositionally biased region" description="Polar residues" evidence="5">
    <location>
        <begin position="456"/>
        <end position="473"/>
    </location>
</feature>
<proteinExistence type="predicted"/>
<dbReference type="InterPro" id="IPR036259">
    <property type="entry name" value="MFS_trans_sf"/>
</dbReference>
<dbReference type="PANTHER" id="PTHR23294">
    <property type="entry name" value="ET TRANSLATION PRODUCT-RELATED"/>
    <property type="match status" value="1"/>
</dbReference>
<accession>A0A8H7NE62</accession>
<feature type="transmembrane region" description="Helical" evidence="6">
    <location>
        <begin position="417"/>
        <end position="438"/>
    </location>
</feature>
<evidence type="ECO:0000256" key="1">
    <source>
        <dbReference type="ARBA" id="ARBA00004141"/>
    </source>
</evidence>
<evidence type="ECO:0000313" key="7">
    <source>
        <dbReference type="EMBL" id="KAF9754244.1"/>
    </source>
</evidence>
<organism evidence="7 8">
    <name type="scientific">Bionectria ochroleuca</name>
    <name type="common">Gliocladium roseum</name>
    <dbReference type="NCBI Taxonomy" id="29856"/>
    <lineage>
        <taxon>Eukaryota</taxon>
        <taxon>Fungi</taxon>
        <taxon>Dikarya</taxon>
        <taxon>Ascomycota</taxon>
        <taxon>Pezizomycotina</taxon>
        <taxon>Sordariomycetes</taxon>
        <taxon>Hypocreomycetidae</taxon>
        <taxon>Hypocreales</taxon>
        <taxon>Bionectriaceae</taxon>
        <taxon>Clonostachys</taxon>
    </lineage>
</organism>
<feature type="transmembrane region" description="Helical" evidence="6">
    <location>
        <begin position="312"/>
        <end position="330"/>
    </location>
</feature>
<dbReference type="EMBL" id="JADCTT010000004">
    <property type="protein sequence ID" value="KAF9754244.1"/>
    <property type="molecule type" value="Genomic_DNA"/>
</dbReference>
<dbReference type="Proteomes" id="UP000616885">
    <property type="component" value="Unassembled WGS sequence"/>
</dbReference>
<keyword evidence="3 6" id="KW-1133">Transmembrane helix</keyword>
<keyword evidence="2 6" id="KW-0812">Transmembrane</keyword>
<feature type="transmembrane region" description="Helical" evidence="6">
    <location>
        <begin position="350"/>
        <end position="373"/>
    </location>
</feature>
<evidence type="ECO:0000256" key="3">
    <source>
        <dbReference type="ARBA" id="ARBA00022989"/>
    </source>
</evidence>
<feature type="transmembrane region" description="Helical" evidence="6">
    <location>
        <begin position="113"/>
        <end position="139"/>
    </location>
</feature>
<feature type="transmembrane region" description="Helical" evidence="6">
    <location>
        <begin position="279"/>
        <end position="300"/>
    </location>
</feature>
<keyword evidence="4 6" id="KW-0472">Membrane</keyword>
<evidence type="ECO:0000313" key="8">
    <source>
        <dbReference type="Proteomes" id="UP000616885"/>
    </source>
</evidence>
<evidence type="ECO:0000256" key="6">
    <source>
        <dbReference type="SAM" id="Phobius"/>
    </source>
</evidence>
<name>A0A8H7NE62_BIOOC</name>
<evidence type="ECO:0000256" key="4">
    <source>
        <dbReference type="ARBA" id="ARBA00023136"/>
    </source>
</evidence>
<comment type="subcellular location">
    <subcellularLocation>
        <location evidence="1">Membrane</location>
        <topology evidence="1">Multi-pass membrane protein</topology>
    </subcellularLocation>
</comment>
<feature type="transmembrane region" description="Helical" evidence="6">
    <location>
        <begin position="190"/>
        <end position="208"/>
    </location>
</feature>
<protein>
    <recommendedName>
        <fullName evidence="9">DUF895 domain membrane protein</fullName>
    </recommendedName>
</protein>
<feature type="transmembrane region" description="Helical" evidence="6">
    <location>
        <begin position="87"/>
        <end position="107"/>
    </location>
</feature>
<comment type="caution">
    <text evidence="7">The sequence shown here is derived from an EMBL/GenBank/DDBJ whole genome shotgun (WGS) entry which is preliminary data.</text>
</comment>
<evidence type="ECO:0000256" key="5">
    <source>
        <dbReference type="SAM" id="MobiDB-lite"/>
    </source>
</evidence>
<evidence type="ECO:0008006" key="9">
    <source>
        <dbReference type="Google" id="ProtNLM"/>
    </source>
</evidence>
<dbReference type="InterPro" id="IPR051617">
    <property type="entry name" value="UNC-93-like_regulator"/>
</dbReference>
<feature type="transmembrane region" description="Helical" evidence="6">
    <location>
        <begin position="151"/>
        <end position="170"/>
    </location>
</feature>
<dbReference type="AlphaFoldDB" id="A0A8H7NE62"/>
<feature type="region of interest" description="Disordered" evidence="5">
    <location>
        <begin position="444"/>
        <end position="473"/>
    </location>
</feature>
<dbReference type="PANTHER" id="PTHR23294:SF57">
    <property type="entry name" value="CINA C-TERMINAL DOMAIN-CONTAINING PROTEIN"/>
    <property type="match status" value="1"/>
</dbReference>
<feature type="transmembrane region" description="Helical" evidence="6">
    <location>
        <begin position="24"/>
        <end position="44"/>
    </location>
</feature>
<gene>
    <name evidence="7" type="ORF">IM811_013002</name>
</gene>
<feature type="transmembrane region" description="Helical" evidence="6">
    <location>
        <begin position="56"/>
        <end position="75"/>
    </location>
</feature>
<reference evidence="7" key="1">
    <citation type="submission" date="2020-10" db="EMBL/GenBank/DDBJ databases">
        <title>High-Quality Genome Resource of Clonostachys rosea strain S41 by Oxford Nanopore Long-Read Sequencing.</title>
        <authorList>
            <person name="Wang H."/>
        </authorList>
    </citation>
    <scope>NUCLEOTIDE SEQUENCE</scope>
    <source>
        <strain evidence="7">S41</strain>
    </source>
</reference>
<sequence>MAGPLDSQSSTLGGKIHNVFRGTYFQAVLLGLISFTQPGIWNAMNSLGAGGQAEPYAVNAANVITFVIMVVLAPFASVIGNLIGMKWIVVFGCIGYVFYSASLYVNSVYGTQWFLLLGAALCGLSATALWPGEAAIALIHFEFVSVLTFQLFLHVAIWMAIGKLGSIIAASIQLSLNSDKDKTGSISPKTYIVLIAIQCLGLPLALLLSPPDKLVRDDGRKPTFANQNRTFKNQLIGFLQQFKRKEIVLFIPAYITAQWGITYQGNYMAAYFTVRARTLAGLITALVGVVVNIIGGWWLDTRKLRRSTQARSFWYATFALYTLVWIWNIVIQERWAKNSPGEIDWSGDKWNQGVAIFTLYRVAYEAIGMWLYWALGTHDYDMDTVALSMAVLRGEALGSAIGYGIGSIRSATLMTNLIVSVVLFYIGAPFTTWAAHLIKDRIPGEESDSTDDEYRASSSPEVEQQTQVIVPKN</sequence>